<dbReference type="HOGENOM" id="CLU_1054657_0_0_1"/>
<proteinExistence type="predicted"/>
<protein>
    <submittedName>
        <fullName evidence="1">Uncharacterized protein</fullName>
    </submittedName>
</protein>
<accession>K1RER5</accession>
<organism evidence="1">
    <name type="scientific">Magallana gigas</name>
    <name type="common">Pacific oyster</name>
    <name type="synonym">Crassostrea gigas</name>
    <dbReference type="NCBI Taxonomy" id="29159"/>
    <lineage>
        <taxon>Eukaryota</taxon>
        <taxon>Metazoa</taxon>
        <taxon>Spiralia</taxon>
        <taxon>Lophotrochozoa</taxon>
        <taxon>Mollusca</taxon>
        <taxon>Bivalvia</taxon>
        <taxon>Autobranchia</taxon>
        <taxon>Pteriomorphia</taxon>
        <taxon>Ostreida</taxon>
        <taxon>Ostreoidea</taxon>
        <taxon>Ostreidae</taxon>
        <taxon>Magallana</taxon>
    </lineage>
</organism>
<dbReference type="EMBL" id="JH817671">
    <property type="protein sequence ID" value="EKC42259.1"/>
    <property type="molecule type" value="Genomic_DNA"/>
</dbReference>
<dbReference type="InParanoid" id="K1RER5"/>
<dbReference type="AlphaFoldDB" id="K1RER5"/>
<gene>
    <name evidence="1" type="ORF">CGI_10005792</name>
</gene>
<reference evidence="1" key="1">
    <citation type="journal article" date="2012" name="Nature">
        <title>The oyster genome reveals stress adaptation and complexity of shell formation.</title>
        <authorList>
            <person name="Zhang G."/>
            <person name="Fang X."/>
            <person name="Guo X."/>
            <person name="Li L."/>
            <person name="Luo R."/>
            <person name="Xu F."/>
            <person name="Yang P."/>
            <person name="Zhang L."/>
            <person name="Wang X."/>
            <person name="Qi H."/>
            <person name="Xiong Z."/>
            <person name="Que H."/>
            <person name="Xie Y."/>
            <person name="Holland P.W."/>
            <person name="Paps J."/>
            <person name="Zhu Y."/>
            <person name="Wu F."/>
            <person name="Chen Y."/>
            <person name="Wang J."/>
            <person name="Peng C."/>
            <person name="Meng J."/>
            <person name="Yang L."/>
            <person name="Liu J."/>
            <person name="Wen B."/>
            <person name="Zhang N."/>
            <person name="Huang Z."/>
            <person name="Zhu Q."/>
            <person name="Feng Y."/>
            <person name="Mount A."/>
            <person name="Hedgecock D."/>
            <person name="Xu Z."/>
            <person name="Liu Y."/>
            <person name="Domazet-Loso T."/>
            <person name="Du Y."/>
            <person name="Sun X."/>
            <person name="Zhang S."/>
            <person name="Liu B."/>
            <person name="Cheng P."/>
            <person name="Jiang X."/>
            <person name="Li J."/>
            <person name="Fan D."/>
            <person name="Wang W."/>
            <person name="Fu W."/>
            <person name="Wang T."/>
            <person name="Wang B."/>
            <person name="Zhang J."/>
            <person name="Peng Z."/>
            <person name="Li Y."/>
            <person name="Li N."/>
            <person name="Wang J."/>
            <person name="Chen M."/>
            <person name="He Y."/>
            <person name="Tan F."/>
            <person name="Song X."/>
            <person name="Zheng Q."/>
            <person name="Huang R."/>
            <person name="Yang H."/>
            <person name="Du X."/>
            <person name="Chen L."/>
            <person name="Yang M."/>
            <person name="Gaffney P.M."/>
            <person name="Wang S."/>
            <person name="Luo L."/>
            <person name="She Z."/>
            <person name="Ming Y."/>
            <person name="Huang W."/>
            <person name="Zhang S."/>
            <person name="Huang B."/>
            <person name="Zhang Y."/>
            <person name="Qu T."/>
            <person name="Ni P."/>
            <person name="Miao G."/>
            <person name="Wang J."/>
            <person name="Wang Q."/>
            <person name="Steinberg C.E."/>
            <person name="Wang H."/>
            <person name="Li N."/>
            <person name="Qian L."/>
            <person name="Zhang G."/>
            <person name="Li Y."/>
            <person name="Yang H."/>
            <person name="Liu X."/>
            <person name="Wang J."/>
            <person name="Yin Y."/>
            <person name="Wang J."/>
        </authorList>
    </citation>
    <scope>NUCLEOTIDE SEQUENCE [LARGE SCALE GENOMIC DNA]</scope>
    <source>
        <strain evidence="1">05x7-T-G4-1.051#20</strain>
    </source>
</reference>
<evidence type="ECO:0000313" key="1">
    <source>
        <dbReference type="EMBL" id="EKC42259.1"/>
    </source>
</evidence>
<sequence length="264" mass="29240">MTWWKYAVNLAWLGFADAHSDVVSYFVNIGSAYMGADLNAKLPQGTLSLVRRCESEDCEGQCVCGPQDKVCHNNGSSCNDVTIGNPNNLLQVIDVMFGSPDIHYSPSNTVLQGRWTIVHRQGSTPYMYQWSVGFTDHDVPVGIFDPEYNRVWHDAGQLNFVVFTTNPGHDVWDSGEDLPNTETTYLVRSLLLLHGVRYFVNVIAYGFSGIHHTESSDGFVIDNTRPIAGVVFDGIGILNGSEKPFGAKGCQQHQANPIHGEYYC</sequence>
<name>K1RER5_MAGGI</name>